<gene>
    <name evidence="2" type="primary">LOC109678581</name>
</gene>
<evidence type="ECO:0000313" key="2">
    <source>
        <dbReference type="RefSeq" id="XP_073913510.1"/>
    </source>
</evidence>
<accession>A0AC58L8P6</accession>
<dbReference type="Proteomes" id="UP001732720">
    <property type="component" value="Chromosome 16"/>
</dbReference>
<keyword evidence="1" id="KW-1185">Reference proteome</keyword>
<dbReference type="RefSeq" id="XP_073913510.1">
    <property type="nucleotide sequence ID" value="XM_074057409.1"/>
</dbReference>
<reference evidence="2" key="1">
    <citation type="submission" date="2025-08" db="UniProtKB">
        <authorList>
            <consortium name="RefSeq"/>
        </authorList>
    </citation>
    <scope>IDENTIFICATION</scope>
</reference>
<sequence length="286" mass="32932">MAVMKEPVTIMEKETDTWTTGTEHMCEPKQKLDVNRLTQCIGKSITGRKEKSRINWVGAMSPAELSSHTLPVVLFCDLLLFYGFGFRLERQEGNMQTDLEWRDARKYAEKVTLDPDSAHPHFYTSDLKIESSMTIPQEVAFSEKRFRRTCVVASEGFQNGKHYWEVDVGFNNRWYLGVCRHDVDRKETNVKLSSNNGYSVLRLWTAQQYFTVGVNRESVSVKTPPRRVGVFLDYEGGSISFFNINDQSLISTLKHQFEGLLRPYIQLQIHGEELLNPILICPVPLK</sequence>
<proteinExistence type="predicted"/>
<evidence type="ECO:0000313" key="1">
    <source>
        <dbReference type="Proteomes" id="UP001732720"/>
    </source>
</evidence>
<organism evidence="1 2">
    <name type="scientific">Castor canadensis</name>
    <name type="common">American beaver</name>
    <dbReference type="NCBI Taxonomy" id="51338"/>
    <lineage>
        <taxon>Eukaryota</taxon>
        <taxon>Metazoa</taxon>
        <taxon>Chordata</taxon>
        <taxon>Craniata</taxon>
        <taxon>Vertebrata</taxon>
        <taxon>Euteleostomi</taxon>
        <taxon>Mammalia</taxon>
        <taxon>Eutheria</taxon>
        <taxon>Euarchontoglires</taxon>
        <taxon>Glires</taxon>
        <taxon>Rodentia</taxon>
        <taxon>Castorimorpha</taxon>
        <taxon>Castoridae</taxon>
        <taxon>Castor</taxon>
    </lineage>
</organism>
<name>A0AC58L8P6_CASCN</name>
<protein>
    <submittedName>
        <fullName evidence="2">Butyrophilin-like protein 3</fullName>
    </submittedName>
</protein>